<dbReference type="AlphaFoldDB" id="A0A0P1GR43"/>
<dbReference type="STRING" id="340021.TM5383_02237"/>
<dbReference type="Proteomes" id="UP000051681">
    <property type="component" value="Unassembled WGS sequence"/>
</dbReference>
<reference evidence="2 3" key="1">
    <citation type="submission" date="2015-09" db="EMBL/GenBank/DDBJ databases">
        <authorList>
            <consortium name="Swine Surveillance"/>
        </authorList>
    </citation>
    <scope>NUCLEOTIDE SEQUENCE [LARGE SCALE GENOMIC DNA]</scope>
    <source>
        <strain evidence="2 3">CECT 8383</strain>
    </source>
</reference>
<dbReference type="SUPFAM" id="SSF54427">
    <property type="entry name" value="NTF2-like"/>
    <property type="match status" value="1"/>
</dbReference>
<accession>A0A0P1GR43</accession>
<evidence type="ECO:0000259" key="1">
    <source>
        <dbReference type="Pfam" id="PF14534"/>
    </source>
</evidence>
<dbReference type="InterPro" id="IPR011944">
    <property type="entry name" value="Steroid_delta5-4_isomerase"/>
</dbReference>
<dbReference type="OrthoDB" id="122531at2"/>
<dbReference type="InterPro" id="IPR032710">
    <property type="entry name" value="NTF2-like_dom_sf"/>
</dbReference>
<protein>
    <recommendedName>
        <fullName evidence="1">DUF4440 domain-containing protein</fullName>
    </recommendedName>
</protein>
<dbReference type="NCBIfam" id="TIGR02246">
    <property type="entry name" value="SgcJ/EcaC family oxidoreductase"/>
    <property type="match status" value="1"/>
</dbReference>
<dbReference type="RefSeq" id="WP_058319104.1">
    <property type="nucleotide sequence ID" value="NZ_CYSF01000011.1"/>
</dbReference>
<feature type="domain" description="DUF4440" evidence="1">
    <location>
        <begin position="20"/>
        <end position="126"/>
    </location>
</feature>
<dbReference type="InterPro" id="IPR027843">
    <property type="entry name" value="DUF4440"/>
</dbReference>
<keyword evidence="3" id="KW-1185">Reference proteome</keyword>
<name>A0A0P1GR43_9RHOB</name>
<evidence type="ECO:0000313" key="2">
    <source>
        <dbReference type="EMBL" id="CUH85015.1"/>
    </source>
</evidence>
<proteinExistence type="predicted"/>
<organism evidence="2 3">
    <name type="scientific">Thalassovita mediterranea</name>
    <dbReference type="NCBI Taxonomy" id="340021"/>
    <lineage>
        <taxon>Bacteria</taxon>
        <taxon>Pseudomonadati</taxon>
        <taxon>Pseudomonadota</taxon>
        <taxon>Alphaproteobacteria</taxon>
        <taxon>Rhodobacterales</taxon>
        <taxon>Roseobacteraceae</taxon>
        <taxon>Thalassovita</taxon>
    </lineage>
</organism>
<gene>
    <name evidence="2" type="ORF">TM5383_02237</name>
</gene>
<evidence type="ECO:0000313" key="3">
    <source>
        <dbReference type="Proteomes" id="UP000051681"/>
    </source>
</evidence>
<sequence length="156" mass="17403">MTDTTAPTHAETPEDIPRLFAAAWMARDAQALAALFVEDADFVNVVGLWWHNRADIQRAHHYGLTTFFKDSQISARGVKVRRVSDTVAIVHTRWRLTGQIDPQGAPLDSRTAVMVFVTEKRSTGWMVLAAHNTDVVPGAETNSVRNATMTPLDYRE</sequence>
<dbReference type="Pfam" id="PF14534">
    <property type="entry name" value="DUF4440"/>
    <property type="match status" value="1"/>
</dbReference>
<dbReference type="EMBL" id="CYSF01000011">
    <property type="protein sequence ID" value="CUH85015.1"/>
    <property type="molecule type" value="Genomic_DNA"/>
</dbReference>
<dbReference type="Gene3D" id="3.10.450.50">
    <property type="match status" value="1"/>
</dbReference>